<dbReference type="EMBL" id="EQ974448">
    <property type="protein sequence ID" value="EEF29398.1"/>
    <property type="molecule type" value="Genomic_DNA"/>
</dbReference>
<dbReference type="Proteomes" id="UP000008311">
    <property type="component" value="Unassembled WGS sequence"/>
</dbReference>
<dbReference type="InParanoid" id="B9T421"/>
<proteinExistence type="predicted"/>
<protein>
    <submittedName>
        <fullName evidence="1">Uncharacterized protein</fullName>
    </submittedName>
</protein>
<evidence type="ECO:0000313" key="1">
    <source>
        <dbReference type="EMBL" id="EEF29398.1"/>
    </source>
</evidence>
<accession>B9T421</accession>
<name>B9T421_RICCO</name>
<gene>
    <name evidence="1" type="ORF">RCOM_0509680</name>
</gene>
<organism evidence="1 2">
    <name type="scientific">Ricinus communis</name>
    <name type="common">Castor bean</name>
    <dbReference type="NCBI Taxonomy" id="3988"/>
    <lineage>
        <taxon>Eukaryota</taxon>
        <taxon>Viridiplantae</taxon>
        <taxon>Streptophyta</taxon>
        <taxon>Embryophyta</taxon>
        <taxon>Tracheophyta</taxon>
        <taxon>Spermatophyta</taxon>
        <taxon>Magnoliopsida</taxon>
        <taxon>eudicotyledons</taxon>
        <taxon>Gunneridae</taxon>
        <taxon>Pentapetalae</taxon>
        <taxon>rosids</taxon>
        <taxon>fabids</taxon>
        <taxon>Malpighiales</taxon>
        <taxon>Euphorbiaceae</taxon>
        <taxon>Acalyphoideae</taxon>
        <taxon>Acalypheae</taxon>
        <taxon>Ricinus</taxon>
    </lineage>
</organism>
<dbReference type="AlphaFoldDB" id="B9T421"/>
<keyword evidence="2" id="KW-1185">Reference proteome</keyword>
<sequence>MFVRLVCKFYTWRVGRGASGHQSTTFIPSPPTTIHPLPPIAHTAPPPPIPPYLPVGAVLALLGKTQKNFKEKIDMKRIMWKSFLRKLRISTLMNLSAYGRKQ</sequence>
<reference evidence="2" key="1">
    <citation type="journal article" date="2010" name="Nat. Biotechnol.">
        <title>Draft genome sequence of the oilseed species Ricinus communis.</title>
        <authorList>
            <person name="Chan A.P."/>
            <person name="Crabtree J."/>
            <person name="Zhao Q."/>
            <person name="Lorenzi H."/>
            <person name="Orvis J."/>
            <person name="Puiu D."/>
            <person name="Melake-Berhan A."/>
            <person name="Jones K.M."/>
            <person name="Redman J."/>
            <person name="Chen G."/>
            <person name="Cahoon E.B."/>
            <person name="Gedil M."/>
            <person name="Stanke M."/>
            <person name="Haas B.J."/>
            <person name="Wortman J.R."/>
            <person name="Fraser-Liggett C.M."/>
            <person name="Ravel J."/>
            <person name="Rabinowicz P.D."/>
        </authorList>
    </citation>
    <scope>NUCLEOTIDE SEQUENCE [LARGE SCALE GENOMIC DNA]</scope>
    <source>
        <strain evidence="2">cv. Hale</strain>
    </source>
</reference>
<evidence type="ECO:0000313" key="2">
    <source>
        <dbReference type="Proteomes" id="UP000008311"/>
    </source>
</evidence>